<gene>
    <name evidence="7" type="ORF">Azoinq_13440</name>
</gene>
<evidence type="ECO:0000313" key="7">
    <source>
        <dbReference type="EMBL" id="QWT48811.1"/>
    </source>
</evidence>
<evidence type="ECO:0000256" key="1">
    <source>
        <dbReference type="ARBA" id="ARBA00004651"/>
    </source>
</evidence>
<dbReference type="AlphaFoldDB" id="A0A975XUH6"/>
<sequence length="230" mass="24362">MLSQYQMAGAAAQDLAVARNKVLRNTYLLLALSMVPTVLGAVLGVASNFALLPGSPILSVLLFLGIAWGLMFGIQRTRNSGMGVVLLLAFTFFMGLMLSGMLRAALGFANGGSLIAMAAGGTGVIFMGMATMATVSKRDFSFLGKFLFIGLLVVIVASLANIFFQLPALALTISAGAVLLFSAFILFDINRIVTGGEDNYIMATLSVYLDIYNLFVHLLNLLMALAGERD</sequence>
<keyword evidence="4 6" id="KW-1133">Transmembrane helix</keyword>
<dbReference type="PANTHER" id="PTHR23291">
    <property type="entry name" value="BAX INHIBITOR-RELATED"/>
    <property type="match status" value="1"/>
</dbReference>
<evidence type="ECO:0000256" key="6">
    <source>
        <dbReference type="RuleBase" id="RU004379"/>
    </source>
</evidence>
<feature type="transmembrane region" description="Helical" evidence="6">
    <location>
        <begin position="142"/>
        <end position="163"/>
    </location>
</feature>
<dbReference type="CDD" id="cd10433">
    <property type="entry name" value="YccA_like"/>
    <property type="match status" value="1"/>
</dbReference>
<evidence type="ECO:0000256" key="2">
    <source>
        <dbReference type="ARBA" id="ARBA00022475"/>
    </source>
</evidence>
<comment type="subcellular location">
    <subcellularLocation>
        <location evidence="1">Cell membrane</location>
        <topology evidence="1">Multi-pass membrane protein</topology>
    </subcellularLocation>
</comment>
<comment type="similarity">
    <text evidence="6">Belongs to the BI1 family.</text>
</comment>
<feature type="transmembrane region" description="Helical" evidence="6">
    <location>
        <begin position="81"/>
        <end position="102"/>
    </location>
</feature>
<proteinExistence type="inferred from homology"/>
<dbReference type="RefSeq" id="WP_216128393.1">
    <property type="nucleotide sequence ID" value="NZ_CP064782.1"/>
</dbReference>
<keyword evidence="8" id="KW-1185">Reference proteome</keyword>
<organism evidence="7 8">
    <name type="scientific">Azospira inquinata</name>
    <dbReference type="NCBI Taxonomy" id="2785627"/>
    <lineage>
        <taxon>Bacteria</taxon>
        <taxon>Pseudomonadati</taxon>
        <taxon>Pseudomonadota</taxon>
        <taxon>Betaproteobacteria</taxon>
        <taxon>Rhodocyclales</taxon>
        <taxon>Rhodocyclaceae</taxon>
        <taxon>Azospira</taxon>
    </lineage>
</organism>
<feature type="transmembrane region" description="Helical" evidence="6">
    <location>
        <begin position="27"/>
        <end position="51"/>
    </location>
</feature>
<feature type="transmembrane region" description="Helical" evidence="6">
    <location>
        <begin position="57"/>
        <end position="74"/>
    </location>
</feature>
<reference evidence="7" key="1">
    <citation type="submission" date="2020-11" db="EMBL/GenBank/DDBJ databases">
        <title>Azospira inquinata sp. nov.</title>
        <authorList>
            <person name="Moe W.M."/>
            <person name="Mikes M.C."/>
        </authorList>
    </citation>
    <scope>NUCLEOTIDE SEQUENCE</scope>
    <source>
        <strain evidence="7">Azo-3</strain>
    </source>
</reference>
<evidence type="ECO:0000256" key="3">
    <source>
        <dbReference type="ARBA" id="ARBA00022692"/>
    </source>
</evidence>
<protein>
    <submittedName>
        <fullName evidence="7">Bax inhibitor-1/YccA family protein</fullName>
    </submittedName>
</protein>
<dbReference type="Proteomes" id="UP000683428">
    <property type="component" value="Chromosome"/>
</dbReference>
<dbReference type="EMBL" id="CP064782">
    <property type="protein sequence ID" value="QWT48811.1"/>
    <property type="molecule type" value="Genomic_DNA"/>
</dbReference>
<evidence type="ECO:0000256" key="5">
    <source>
        <dbReference type="ARBA" id="ARBA00023136"/>
    </source>
</evidence>
<dbReference type="Pfam" id="PF01027">
    <property type="entry name" value="Bax1-I"/>
    <property type="match status" value="1"/>
</dbReference>
<dbReference type="GO" id="GO:0005886">
    <property type="term" value="C:plasma membrane"/>
    <property type="evidence" value="ECO:0007669"/>
    <property type="project" value="UniProtKB-SubCell"/>
</dbReference>
<evidence type="ECO:0000313" key="8">
    <source>
        <dbReference type="Proteomes" id="UP000683428"/>
    </source>
</evidence>
<name>A0A975XUH6_9RHOO</name>
<accession>A0A975XUH6</accession>
<evidence type="ECO:0000256" key="4">
    <source>
        <dbReference type="ARBA" id="ARBA00022989"/>
    </source>
</evidence>
<dbReference type="PANTHER" id="PTHR23291:SF115">
    <property type="entry name" value="MODULATOR OF FTSH PROTEASE YCCA"/>
    <property type="match status" value="1"/>
</dbReference>
<feature type="transmembrane region" description="Helical" evidence="6">
    <location>
        <begin position="201"/>
        <end position="226"/>
    </location>
</feature>
<feature type="transmembrane region" description="Helical" evidence="6">
    <location>
        <begin position="114"/>
        <end position="135"/>
    </location>
</feature>
<keyword evidence="3 6" id="KW-0812">Transmembrane</keyword>
<dbReference type="KEGG" id="aiq:Azoinq_13440"/>
<keyword evidence="2" id="KW-1003">Cell membrane</keyword>
<dbReference type="InterPro" id="IPR006214">
    <property type="entry name" value="Bax_inhibitor_1-related"/>
</dbReference>
<keyword evidence="5 6" id="KW-0472">Membrane</keyword>
<feature type="transmembrane region" description="Helical" evidence="6">
    <location>
        <begin position="169"/>
        <end position="189"/>
    </location>
</feature>